<dbReference type="Gene3D" id="3.30.530.20">
    <property type="match status" value="1"/>
</dbReference>
<evidence type="ECO:0000313" key="1">
    <source>
        <dbReference type="EMBL" id="ETW96728.1"/>
    </source>
</evidence>
<dbReference type="EMBL" id="AZHW01000753">
    <property type="protein sequence ID" value="ETW96728.1"/>
    <property type="molecule type" value="Genomic_DNA"/>
</dbReference>
<gene>
    <name evidence="1" type="ORF">ETSY1_25460</name>
</gene>
<organism evidence="1 2">
    <name type="scientific">Entotheonella factor</name>
    <dbReference type="NCBI Taxonomy" id="1429438"/>
    <lineage>
        <taxon>Bacteria</taxon>
        <taxon>Pseudomonadati</taxon>
        <taxon>Nitrospinota/Tectimicrobiota group</taxon>
        <taxon>Candidatus Tectimicrobiota</taxon>
        <taxon>Candidatus Entotheonellia</taxon>
        <taxon>Candidatus Entotheonellales</taxon>
        <taxon>Candidatus Entotheonellaceae</taxon>
        <taxon>Candidatus Entotheonella</taxon>
    </lineage>
</organism>
<keyword evidence="2" id="KW-1185">Reference proteome</keyword>
<evidence type="ECO:0008006" key="3">
    <source>
        <dbReference type="Google" id="ProtNLM"/>
    </source>
</evidence>
<evidence type="ECO:0000313" key="2">
    <source>
        <dbReference type="Proteomes" id="UP000019141"/>
    </source>
</evidence>
<protein>
    <recommendedName>
        <fullName evidence="3">Carbon monoxide dehydrogenase</fullName>
    </recommendedName>
</protein>
<proteinExistence type="predicted"/>
<comment type="caution">
    <text evidence="1">The sequence shown here is derived from an EMBL/GenBank/DDBJ whole genome shotgun (WGS) entry which is preliminary data.</text>
</comment>
<accession>W4LF66</accession>
<dbReference type="HOGENOM" id="CLU_046420_1_1_7"/>
<dbReference type="AlphaFoldDB" id="W4LF66"/>
<dbReference type="PANTHER" id="PTHR38588">
    <property type="entry name" value="BLL0334 PROTEIN"/>
    <property type="match status" value="1"/>
</dbReference>
<name>W4LF66_ENTF1</name>
<dbReference type="InterPro" id="IPR023393">
    <property type="entry name" value="START-like_dom_sf"/>
</dbReference>
<dbReference type="InterPro" id="IPR010419">
    <property type="entry name" value="CO_DH_gsu"/>
</dbReference>
<reference evidence="1 2" key="1">
    <citation type="journal article" date="2014" name="Nature">
        <title>An environmental bacterial taxon with a large and distinct metabolic repertoire.</title>
        <authorList>
            <person name="Wilson M.C."/>
            <person name="Mori T."/>
            <person name="Ruckert C."/>
            <person name="Uria A.R."/>
            <person name="Helf M.J."/>
            <person name="Takada K."/>
            <person name="Gernert C."/>
            <person name="Steffens U.A."/>
            <person name="Heycke N."/>
            <person name="Schmitt S."/>
            <person name="Rinke C."/>
            <person name="Helfrich E.J."/>
            <person name="Brachmann A.O."/>
            <person name="Gurgui C."/>
            <person name="Wakimoto T."/>
            <person name="Kracht M."/>
            <person name="Crusemann M."/>
            <person name="Hentschel U."/>
            <person name="Abe I."/>
            <person name="Matsunaga S."/>
            <person name="Kalinowski J."/>
            <person name="Takeyama H."/>
            <person name="Piel J."/>
        </authorList>
    </citation>
    <scope>NUCLEOTIDE SEQUENCE [LARGE SCALE GENOMIC DNA]</scope>
    <source>
        <strain evidence="2">TSY1</strain>
    </source>
</reference>
<dbReference type="Pfam" id="PF06240">
    <property type="entry name" value="COXG"/>
    <property type="match status" value="1"/>
</dbReference>
<dbReference type="SUPFAM" id="SSF55961">
    <property type="entry name" value="Bet v1-like"/>
    <property type="match status" value="1"/>
</dbReference>
<dbReference type="Proteomes" id="UP000019141">
    <property type="component" value="Unassembled WGS sequence"/>
</dbReference>
<dbReference type="PANTHER" id="PTHR38588:SF1">
    <property type="entry name" value="BLL0334 PROTEIN"/>
    <property type="match status" value="1"/>
</dbReference>
<sequence>MKLEQTCTITASRPEVWEFLMNMENVAACLQGVRKFEAIDEDNYEGILRIKVGPVSISFQGTVVVETRDREQWLGVVRAEAKDRKIGGGVTANLNMSLAEKSPEETEMNIVLDTHLLGKIGEFGQPLIRKKTDDLLQNFAAEVSKQLSPE</sequence>